<organism evidence="5 6">
    <name type="scientific">Caenorhabditis japonica</name>
    <dbReference type="NCBI Taxonomy" id="281687"/>
    <lineage>
        <taxon>Eukaryota</taxon>
        <taxon>Metazoa</taxon>
        <taxon>Ecdysozoa</taxon>
        <taxon>Nematoda</taxon>
        <taxon>Chromadorea</taxon>
        <taxon>Rhabditida</taxon>
        <taxon>Rhabditina</taxon>
        <taxon>Rhabditomorpha</taxon>
        <taxon>Rhabditoidea</taxon>
        <taxon>Rhabditidae</taxon>
        <taxon>Peloderinae</taxon>
        <taxon>Caenorhabditis</taxon>
    </lineage>
</organism>
<comment type="similarity">
    <text evidence="1">Belongs to the small GTPase superfamily. Ras family. KappaB-Ras subfamily.</text>
</comment>
<evidence type="ECO:0000313" key="6">
    <source>
        <dbReference type="Proteomes" id="UP000005237"/>
    </source>
</evidence>
<dbReference type="Pfam" id="PF00071">
    <property type="entry name" value="Ras"/>
    <property type="match status" value="1"/>
</dbReference>
<keyword evidence="3" id="KW-0342">GTP-binding</keyword>
<feature type="region of interest" description="Disordered" evidence="4">
    <location>
        <begin position="103"/>
        <end position="127"/>
    </location>
</feature>
<reference evidence="5" key="2">
    <citation type="submission" date="2022-06" db="UniProtKB">
        <authorList>
            <consortium name="EnsemblMetazoa"/>
        </authorList>
    </citation>
    <scope>IDENTIFICATION</scope>
    <source>
        <strain evidence="5">DF5081</strain>
    </source>
</reference>
<evidence type="ECO:0008006" key="7">
    <source>
        <dbReference type="Google" id="ProtNLM"/>
    </source>
</evidence>
<dbReference type="GO" id="GO:0032794">
    <property type="term" value="F:GTPase activating protein binding"/>
    <property type="evidence" value="ECO:0007669"/>
    <property type="project" value="TreeGrafter"/>
</dbReference>
<dbReference type="PANTHER" id="PTHR46152">
    <property type="entry name" value="NF-KAPPA-B INHIBITOR-INTERACTING RAS-LIKE PROTEIN"/>
    <property type="match status" value="1"/>
</dbReference>
<evidence type="ECO:0000256" key="1">
    <source>
        <dbReference type="ARBA" id="ARBA00008094"/>
    </source>
</evidence>
<evidence type="ECO:0000313" key="5">
    <source>
        <dbReference type="EnsemblMetazoa" id="CJA14649.1"/>
    </source>
</evidence>
<dbReference type="PANTHER" id="PTHR46152:SF3">
    <property type="entry name" value="NF-KAPPA-B INHIBITOR-INTERACTING RAS-LIKE PROTEIN"/>
    <property type="match status" value="1"/>
</dbReference>
<feature type="compositionally biased region" description="Low complexity" evidence="4">
    <location>
        <begin position="1"/>
        <end position="16"/>
    </location>
</feature>
<dbReference type="InterPro" id="IPR027417">
    <property type="entry name" value="P-loop_NTPase"/>
</dbReference>
<evidence type="ECO:0000256" key="4">
    <source>
        <dbReference type="SAM" id="MobiDB-lite"/>
    </source>
</evidence>
<keyword evidence="2" id="KW-0547">Nucleotide-binding</keyword>
<dbReference type="Gene3D" id="3.40.50.300">
    <property type="entry name" value="P-loop containing nucleotide triphosphate hydrolases"/>
    <property type="match status" value="1"/>
</dbReference>
<name>A0A8R1DWI3_CAEJA</name>
<proteinExistence type="inferred from homology"/>
<dbReference type="InterPro" id="IPR001806">
    <property type="entry name" value="Small_GTPase"/>
</dbReference>
<dbReference type="Proteomes" id="UP000005237">
    <property type="component" value="Unassembled WGS sequence"/>
</dbReference>
<dbReference type="SMART" id="SM00173">
    <property type="entry name" value="RAS"/>
    <property type="match status" value="1"/>
</dbReference>
<protein>
    <recommendedName>
        <fullName evidence="7">NF-kappa-B inhibitor-interacting Ras-like protein</fullName>
    </recommendedName>
</protein>
<feature type="region of interest" description="Disordered" evidence="4">
    <location>
        <begin position="1"/>
        <end position="57"/>
    </location>
</feature>
<dbReference type="GO" id="GO:0043124">
    <property type="term" value="P:negative regulation of canonical NF-kappaB signal transduction"/>
    <property type="evidence" value="ECO:0007669"/>
    <property type="project" value="InterPro"/>
</dbReference>
<dbReference type="EnsemblMetazoa" id="CJA14649.1">
    <property type="protein sequence ID" value="CJA14649.1"/>
    <property type="gene ID" value="WBGene00133853"/>
</dbReference>
<keyword evidence="6" id="KW-1185">Reference proteome</keyword>
<dbReference type="PROSITE" id="PS51421">
    <property type="entry name" value="RAS"/>
    <property type="match status" value="1"/>
</dbReference>
<dbReference type="InterPro" id="IPR042227">
    <property type="entry name" value="KBRS"/>
</dbReference>
<dbReference type="PROSITE" id="PS51419">
    <property type="entry name" value="RAB"/>
    <property type="match status" value="1"/>
</dbReference>
<dbReference type="NCBIfam" id="TIGR00231">
    <property type="entry name" value="small_GTP"/>
    <property type="match status" value="1"/>
</dbReference>
<sequence>MANSSTTSSTNSLSTTIECPENAQKPEKPSFKLRQTVSMKFKVKPSSKREKPKSLSRSMAALALESFSDWRRAMSIDEENEKDYLNHQRTDFERPLFVERNDQQSLSGSSFSSTARTVRSDSIKPAARSRRMGRAMRVVVVGGRKVGKTAILRQVACIEDITSKPYEPTIEDTYQVLLEEPDKAREILILHDTAGVSNCGPVELKRAYVQAADAFVLVYSAADYESFNRVDLLKKWIDRQFGKDKKEVPIVVLANQRDRPATVDSAFAHSWAAREKVKLFEVTAKDRQSLVDFIHYVGHRHFHPTKESKFSLSKKLKSEKSSNPAILMDFLISAKYKSP</sequence>
<dbReference type="InterPro" id="IPR005225">
    <property type="entry name" value="Small_GTP-bd"/>
</dbReference>
<evidence type="ECO:0000256" key="2">
    <source>
        <dbReference type="ARBA" id="ARBA00022741"/>
    </source>
</evidence>
<dbReference type="GO" id="GO:0003924">
    <property type="term" value="F:GTPase activity"/>
    <property type="evidence" value="ECO:0007669"/>
    <property type="project" value="InterPro"/>
</dbReference>
<dbReference type="SMART" id="SM00175">
    <property type="entry name" value="RAB"/>
    <property type="match status" value="1"/>
</dbReference>
<dbReference type="SMART" id="SM00174">
    <property type="entry name" value="RHO"/>
    <property type="match status" value="1"/>
</dbReference>
<dbReference type="GO" id="GO:0005525">
    <property type="term" value="F:GTP binding"/>
    <property type="evidence" value="ECO:0007669"/>
    <property type="project" value="UniProtKB-KW"/>
</dbReference>
<accession>A0A8R1DWI3</accession>
<dbReference type="AlphaFoldDB" id="A0A8R1DWI3"/>
<reference evidence="6" key="1">
    <citation type="submission" date="2010-08" db="EMBL/GenBank/DDBJ databases">
        <authorList>
            <consortium name="Caenorhabditis japonica Sequencing Consortium"/>
            <person name="Wilson R.K."/>
        </authorList>
    </citation>
    <scope>NUCLEOTIDE SEQUENCE [LARGE SCALE GENOMIC DNA]</scope>
    <source>
        <strain evidence="6">DF5081</strain>
    </source>
</reference>
<evidence type="ECO:0000256" key="3">
    <source>
        <dbReference type="ARBA" id="ARBA00023134"/>
    </source>
</evidence>
<dbReference type="SUPFAM" id="SSF52540">
    <property type="entry name" value="P-loop containing nucleoside triphosphate hydrolases"/>
    <property type="match status" value="1"/>
</dbReference>
<dbReference type="GO" id="GO:0032484">
    <property type="term" value="P:Ral protein signal transduction"/>
    <property type="evidence" value="ECO:0007669"/>
    <property type="project" value="TreeGrafter"/>
</dbReference>
<dbReference type="PRINTS" id="PR00449">
    <property type="entry name" value="RASTRNSFRMNG"/>
</dbReference>